<name>A0A975Y7A5_9NOST</name>
<dbReference type="AlphaFoldDB" id="A0A975Y7A5"/>
<accession>A0A975Y7A5</accession>
<proteinExistence type="predicted"/>
<dbReference type="KEGG" id="rsin:B6N60_04859"/>
<evidence type="ECO:0000313" key="2">
    <source>
        <dbReference type="Proteomes" id="UP000683511"/>
    </source>
</evidence>
<reference evidence="1" key="1">
    <citation type="submission" date="2017-04" db="EMBL/GenBank/DDBJ databases">
        <title>Genome deletions in a multicellular cyanobacterial endosymbiont for morphological adaptation in marine diatoms.</title>
        <authorList>
            <person name="Wang Y."/>
            <person name="Gao H."/>
            <person name="Li R."/>
            <person name="Xu X."/>
        </authorList>
    </citation>
    <scope>NUCLEOTIDE SEQUENCE</scope>
    <source>
        <strain evidence="1">FACHB 800</strain>
    </source>
</reference>
<evidence type="ECO:0000313" key="1">
    <source>
        <dbReference type="EMBL" id="QXE26128.1"/>
    </source>
</evidence>
<keyword evidence="2" id="KW-1185">Reference proteome</keyword>
<dbReference type="Proteomes" id="UP000683511">
    <property type="component" value="Chromosome"/>
</dbReference>
<sequence length="55" mass="6223">MCYFTKFSPPDGYQLQADGFCSSLVLKQNLVLKKKNAKIACNPCLTWLLALEQKL</sequence>
<dbReference type="EMBL" id="CP021056">
    <property type="protein sequence ID" value="QXE26128.1"/>
    <property type="molecule type" value="Genomic_DNA"/>
</dbReference>
<gene>
    <name evidence="1" type="ORF">B6N60_04859</name>
</gene>
<protein>
    <submittedName>
        <fullName evidence="1">Uncharacterized protein</fullName>
    </submittedName>
</protein>
<organism evidence="1 2">
    <name type="scientific">Richelia sinica FACHB-800</name>
    <dbReference type="NCBI Taxonomy" id="1357546"/>
    <lineage>
        <taxon>Bacteria</taxon>
        <taxon>Bacillati</taxon>
        <taxon>Cyanobacteriota</taxon>
        <taxon>Cyanophyceae</taxon>
        <taxon>Nostocales</taxon>
        <taxon>Nostocaceae</taxon>
        <taxon>Richelia</taxon>
    </lineage>
</organism>